<evidence type="ECO:0000256" key="2">
    <source>
        <dbReference type="ARBA" id="ARBA00023002"/>
    </source>
</evidence>
<dbReference type="STRING" id="580166.AUP43_15380"/>
<dbReference type="Pfam" id="PF13561">
    <property type="entry name" value="adh_short_C2"/>
    <property type="match status" value="1"/>
</dbReference>
<dbReference type="NCBIfam" id="NF005559">
    <property type="entry name" value="PRK07231.1"/>
    <property type="match status" value="1"/>
</dbReference>
<dbReference type="Gene3D" id="3.40.50.720">
    <property type="entry name" value="NAD(P)-binding Rossmann-like Domain"/>
    <property type="match status" value="1"/>
</dbReference>
<dbReference type="PANTHER" id="PTHR43639">
    <property type="entry name" value="OXIDOREDUCTASE, SHORT-CHAIN DEHYDROGENASE/REDUCTASE FAMILY (AFU_ORTHOLOGUE AFUA_5G02870)"/>
    <property type="match status" value="1"/>
</dbReference>
<dbReference type="SUPFAM" id="SSF51735">
    <property type="entry name" value="NAD(P)-binding Rossmann-fold domains"/>
    <property type="match status" value="1"/>
</dbReference>
<proteinExistence type="inferred from homology"/>
<evidence type="ECO:0000313" key="3">
    <source>
        <dbReference type="EMBL" id="KZD12715.1"/>
    </source>
</evidence>
<dbReference type="GO" id="GO:0016491">
    <property type="term" value="F:oxidoreductase activity"/>
    <property type="evidence" value="ECO:0007669"/>
    <property type="project" value="UniProtKB-KW"/>
</dbReference>
<dbReference type="PRINTS" id="PR00080">
    <property type="entry name" value="SDRFAMILY"/>
</dbReference>
<reference evidence="3 4" key="1">
    <citation type="submission" date="2015-12" db="EMBL/GenBank/DDBJ databases">
        <title>Genome sequence of Oceanibaculum pacificum MCCC 1A02656.</title>
        <authorList>
            <person name="Lu L."/>
            <person name="Lai Q."/>
            <person name="Shao Z."/>
            <person name="Qian P."/>
        </authorList>
    </citation>
    <scope>NUCLEOTIDE SEQUENCE [LARGE SCALE GENOMIC DNA]</scope>
    <source>
        <strain evidence="3 4">MCCC 1A02656</strain>
    </source>
</reference>
<accession>A0A154WGW5</accession>
<sequence length="254" mass="26944">MRLKDKVAIVTGAGAGFGEGIAKLYAKEGCKLVVNDLSETGGQRVAAEIDAAHGKGSAIFVRADISRDAEVKALVDRALAAFGRLDIMVNNAGYTHKNKPMLDVTEEEFDRCFAVNAKAIYLSAKHAVPVFRKQGWGGSIINTASTAGLRPRPGLTWYNGSKGAAITLTKSMAVELAPEKIRVNCLCPVAGETGMLADFMGEDTAEKRAKFVSVIPMGRFSQPADIANAALFLATDESEFLTGLAMEIDGGRCV</sequence>
<dbReference type="InterPro" id="IPR036291">
    <property type="entry name" value="NAD(P)-bd_dom_sf"/>
</dbReference>
<dbReference type="InterPro" id="IPR020904">
    <property type="entry name" value="Sc_DH/Rdtase_CS"/>
</dbReference>
<protein>
    <submittedName>
        <fullName evidence="3">3-ketoacyl-ACP reductase</fullName>
    </submittedName>
</protein>
<name>A0A154WGW5_9PROT</name>
<dbReference type="FunFam" id="3.40.50.720:FF:000084">
    <property type="entry name" value="Short-chain dehydrogenase reductase"/>
    <property type="match status" value="1"/>
</dbReference>
<dbReference type="RefSeq" id="WP_067551465.1">
    <property type="nucleotide sequence ID" value="NZ_LPXN01000003.1"/>
</dbReference>
<evidence type="ECO:0000313" key="4">
    <source>
        <dbReference type="Proteomes" id="UP000076400"/>
    </source>
</evidence>
<dbReference type="OrthoDB" id="9797020at2"/>
<dbReference type="Proteomes" id="UP000076400">
    <property type="component" value="Unassembled WGS sequence"/>
</dbReference>
<dbReference type="PROSITE" id="PS00061">
    <property type="entry name" value="ADH_SHORT"/>
    <property type="match status" value="1"/>
</dbReference>
<keyword evidence="4" id="KW-1185">Reference proteome</keyword>
<gene>
    <name evidence="3" type="primary">fabG</name>
    <name evidence="3" type="ORF">AUP43_15380</name>
</gene>
<evidence type="ECO:0000256" key="1">
    <source>
        <dbReference type="ARBA" id="ARBA00006484"/>
    </source>
</evidence>
<dbReference type="EMBL" id="LPXN01000003">
    <property type="protein sequence ID" value="KZD12715.1"/>
    <property type="molecule type" value="Genomic_DNA"/>
</dbReference>
<comment type="caution">
    <text evidence="3">The sequence shown here is derived from an EMBL/GenBank/DDBJ whole genome shotgun (WGS) entry which is preliminary data.</text>
</comment>
<dbReference type="PANTHER" id="PTHR43639:SF1">
    <property type="entry name" value="SHORT-CHAIN DEHYDROGENASE_REDUCTASE FAMILY PROTEIN"/>
    <property type="match status" value="1"/>
</dbReference>
<comment type="similarity">
    <text evidence="1">Belongs to the short-chain dehydrogenases/reductases (SDR) family.</text>
</comment>
<organism evidence="3 4">
    <name type="scientific">Oceanibaculum pacificum</name>
    <dbReference type="NCBI Taxonomy" id="580166"/>
    <lineage>
        <taxon>Bacteria</taxon>
        <taxon>Pseudomonadati</taxon>
        <taxon>Pseudomonadota</taxon>
        <taxon>Alphaproteobacteria</taxon>
        <taxon>Rhodospirillales</taxon>
        <taxon>Oceanibaculaceae</taxon>
        <taxon>Oceanibaculum</taxon>
    </lineage>
</organism>
<dbReference type="InterPro" id="IPR002347">
    <property type="entry name" value="SDR_fam"/>
</dbReference>
<keyword evidence="2" id="KW-0560">Oxidoreductase</keyword>
<dbReference type="AlphaFoldDB" id="A0A154WGW5"/>
<dbReference type="PRINTS" id="PR00081">
    <property type="entry name" value="GDHRDH"/>
</dbReference>
<dbReference type="CDD" id="cd05345">
    <property type="entry name" value="BKR_3_SDR_c"/>
    <property type="match status" value="1"/>
</dbReference>